<protein>
    <submittedName>
        <fullName evidence="1">Uncharacterized protein</fullName>
    </submittedName>
</protein>
<proteinExistence type="predicted"/>
<dbReference type="AlphaFoldDB" id="A0A0E9VYN5"/>
<evidence type="ECO:0000313" key="1">
    <source>
        <dbReference type="EMBL" id="JAH82420.1"/>
    </source>
</evidence>
<accession>A0A0E9VYN5</accession>
<sequence>MEPREFLTLEIPLNDSGSAGLGSASRATGPRTATKTWASLQVHHQWWCGIQGW</sequence>
<reference evidence="1" key="1">
    <citation type="submission" date="2014-11" db="EMBL/GenBank/DDBJ databases">
        <authorList>
            <person name="Amaro Gonzalez C."/>
        </authorList>
    </citation>
    <scope>NUCLEOTIDE SEQUENCE</scope>
</reference>
<dbReference type="EMBL" id="GBXM01026157">
    <property type="protein sequence ID" value="JAH82420.1"/>
    <property type="molecule type" value="Transcribed_RNA"/>
</dbReference>
<name>A0A0E9VYN5_ANGAN</name>
<organism evidence="1">
    <name type="scientific">Anguilla anguilla</name>
    <name type="common">European freshwater eel</name>
    <name type="synonym">Muraena anguilla</name>
    <dbReference type="NCBI Taxonomy" id="7936"/>
    <lineage>
        <taxon>Eukaryota</taxon>
        <taxon>Metazoa</taxon>
        <taxon>Chordata</taxon>
        <taxon>Craniata</taxon>
        <taxon>Vertebrata</taxon>
        <taxon>Euteleostomi</taxon>
        <taxon>Actinopterygii</taxon>
        <taxon>Neopterygii</taxon>
        <taxon>Teleostei</taxon>
        <taxon>Anguilliformes</taxon>
        <taxon>Anguillidae</taxon>
        <taxon>Anguilla</taxon>
    </lineage>
</organism>
<reference evidence="1" key="2">
    <citation type="journal article" date="2015" name="Fish Shellfish Immunol.">
        <title>Early steps in the European eel (Anguilla anguilla)-Vibrio vulnificus interaction in the gills: Role of the RtxA13 toxin.</title>
        <authorList>
            <person name="Callol A."/>
            <person name="Pajuelo D."/>
            <person name="Ebbesson L."/>
            <person name="Teles M."/>
            <person name="MacKenzie S."/>
            <person name="Amaro C."/>
        </authorList>
    </citation>
    <scope>NUCLEOTIDE SEQUENCE</scope>
</reference>